<feature type="compositionally biased region" description="Polar residues" evidence="1">
    <location>
        <begin position="378"/>
        <end position="388"/>
    </location>
</feature>
<gene>
    <name evidence="2" type="primary">Hypp5975</name>
    <name evidence="2" type="ORF">BLAG_LOCUS4305</name>
</gene>
<feature type="compositionally biased region" description="Basic and acidic residues" evidence="1">
    <location>
        <begin position="336"/>
        <end position="347"/>
    </location>
</feature>
<feature type="compositionally biased region" description="Basic and acidic residues" evidence="1">
    <location>
        <begin position="364"/>
        <end position="373"/>
    </location>
</feature>
<evidence type="ECO:0000256" key="1">
    <source>
        <dbReference type="SAM" id="MobiDB-lite"/>
    </source>
</evidence>
<dbReference type="AlphaFoldDB" id="A0A8J9VT52"/>
<reference evidence="2" key="1">
    <citation type="submission" date="2022-01" db="EMBL/GenBank/DDBJ databases">
        <authorList>
            <person name="Braso-Vives M."/>
        </authorList>
    </citation>
    <scope>NUCLEOTIDE SEQUENCE</scope>
</reference>
<feature type="compositionally biased region" description="Basic residues" evidence="1">
    <location>
        <begin position="527"/>
        <end position="536"/>
    </location>
</feature>
<dbReference type="EMBL" id="OV696696">
    <property type="protein sequence ID" value="CAH1240313.1"/>
    <property type="molecule type" value="Genomic_DNA"/>
</dbReference>
<proteinExistence type="predicted"/>
<protein>
    <submittedName>
        <fullName evidence="2">Hypp5975 protein</fullName>
    </submittedName>
</protein>
<feature type="region of interest" description="Disordered" evidence="1">
    <location>
        <begin position="159"/>
        <end position="204"/>
    </location>
</feature>
<accession>A0A8J9VT52</accession>
<dbReference type="OrthoDB" id="10058861at2759"/>
<evidence type="ECO:0000313" key="3">
    <source>
        <dbReference type="Proteomes" id="UP000838412"/>
    </source>
</evidence>
<feature type="compositionally biased region" description="Polar residues" evidence="1">
    <location>
        <begin position="348"/>
        <end position="357"/>
    </location>
</feature>
<sequence length="536" mass="58645">MSLATTADDAGVSGSVKTRLQDDKRANWKTYKANEDVHKAPDTNAMSGFFNSFKGSFMNLVGGEEQNEKNPTKLGEPGWGEDTLSSHGKASDDSKRTSGSNGRLFHNAPPMVFVVPSSDHELSDEQNVSLGSYKAGEDNTSRRRGSRFFDNFKGSFMNLLGGDEQNGKNPTEPGVPGWDEDTGSSDGKASDDSRRSSGSSGKLLYNVPPMEYVVDSSDNKLSDENLVILGSFKAGEDNNGRRRGSQPIGGGAAMLSDFASGVKTFLRIPETETVEDRGTYEDHIPGIVHNMVIGGQAGKNQEDNSPSLLDSLKSTFDSWTTGESEKRRPSFVGSWKRGEDTGSHRDASNSGFMNSLKHSLWGDSGRDQQESRGPDNLPSVQISPPQNEKSTKRSDDKENMDWFSPRSWWSSIEDLLGMAPDEERAPHWAAGPACGNQRHRRRSSDKNVDPNTLSPMDIYPRRRRGSNASAVSSASRTERRRSSDKNTDPNTLSPLSYLKSSGRRRSSASSVSGSSMPDLSWFSNMPGKKKKEKKKT</sequence>
<evidence type="ECO:0000313" key="2">
    <source>
        <dbReference type="EMBL" id="CAH1240313.1"/>
    </source>
</evidence>
<feature type="region of interest" description="Disordered" evidence="1">
    <location>
        <begin position="422"/>
        <end position="536"/>
    </location>
</feature>
<feature type="region of interest" description="Disordered" evidence="1">
    <location>
        <begin position="319"/>
        <end position="402"/>
    </location>
</feature>
<organism evidence="2 3">
    <name type="scientific">Branchiostoma lanceolatum</name>
    <name type="common">Common lancelet</name>
    <name type="synonym">Amphioxus lanceolatum</name>
    <dbReference type="NCBI Taxonomy" id="7740"/>
    <lineage>
        <taxon>Eukaryota</taxon>
        <taxon>Metazoa</taxon>
        <taxon>Chordata</taxon>
        <taxon>Cephalochordata</taxon>
        <taxon>Leptocardii</taxon>
        <taxon>Amphioxiformes</taxon>
        <taxon>Branchiostomatidae</taxon>
        <taxon>Branchiostoma</taxon>
    </lineage>
</organism>
<feature type="region of interest" description="Disordered" evidence="1">
    <location>
        <begin position="63"/>
        <end position="107"/>
    </location>
</feature>
<dbReference type="Proteomes" id="UP000838412">
    <property type="component" value="Chromosome 11"/>
</dbReference>
<feature type="compositionally biased region" description="Basic and acidic residues" evidence="1">
    <location>
        <begin position="476"/>
        <end position="487"/>
    </location>
</feature>
<feature type="compositionally biased region" description="Basic and acidic residues" evidence="1">
    <location>
        <begin position="389"/>
        <end position="400"/>
    </location>
</feature>
<name>A0A8J9VT52_BRALA</name>
<feature type="region of interest" description="Disordered" evidence="1">
    <location>
        <begin position="119"/>
        <end position="147"/>
    </location>
</feature>
<keyword evidence="3" id="KW-1185">Reference proteome</keyword>